<organism evidence="1">
    <name type="scientific">hydrothermal vent metagenome</name>
    <dbReference type="NCBI Taxonomy" id="652676"/>
    <lineage>
        <taxon>unclassified sequences</taxon>
        <taxon>metagenomes</taxon>
        <taxon>ecological metagenomes</taxon>
    </lineage>
</organism>
<accession>A0A3B0SSJ0</accession>
<dbReference type="EMBL" id="UOEK01000499">
    <property type="protein sequence ID" value="VAW08835.1"/>
    <property type="molecule type" value="Genomic_DNA"/>
</dbReference>
<dbReference type="AlphaFoldDB" id="A0A3B0SSJ0"/>
<gene>
    <name evidence="1" type="ORF">MNBD_ACTINO02-403</name>
</gene>
<protein>
    <submittedName>
        <fullName evidence="1">Uncharacterized protein</fullName>
    </submittedName>
</protein>
<reference evidence="1" key="1">
    <citation type="submission" date="2018-06" db="EMBL/GenBank/DDBJ databases">
        <authorList>
            <person name="Zhirakovskaya E."/>
        </authorList>
    </citation>
    <scope>NUCLEOTIDE SEQUENCE</scope>
</reference>
<proteinExistence type="predicted"/>
<sequence>MVLALATIANVLGFQFNRIKGIVTTS</sequence>
<name>A0A3B0SSJ0_9ZZZZ</name>
<evidence type="ECO:0000313" key="1">
    <source>
        <dbReference type="EMBL" id="VAW08835.1"/>
    </source>
</evidence>